<dbReference type="PIRSF" id="PIRSF001227">
    <property type="entry name" value="Pen_acylase"/>
    <property type="match status" value="1"/>
</dbReference>
<keyword evidence="5" id="KW-0479">Metal-binding</keyword>
<evidence type="ECO:0000256" key="5">
    <source>
        <dbReference type="PIRSR" id="PIRSR001227-2"/>
    </source>
</evidence>
<keyword evidence="7" id="KW-1185">Reference proteome</keyword>
<dbReference type="InterPro" id="IPR002692">
    <property type="entry name" value="S45"/>
</dbReference>
<dbReference type="PATRIC" id="fig|1492898.3.peg.363"/>
<proteinExistence type="inferred from homology"/>
<evidence type="ECO:0000256" key="2">
    <source>
        <dbReference type="ARBA" id="ARBA00022801"/>
    </source>
</evidence>
<evidence type="ECO:0000256" key="3">
    <source>
        <dbReference type="ARBA" id="ARBA00023145"/>
    </source>
</evidence>
<dbReference type="InterPro" id="IPR014395">
    <property type="entry name" value="Pen/GL7ACA/AHL_acylase"/>
</dbReference>
<dbReference type="InterPro" id="IPR029055">
    <property type="entry name" value="Ntn_hydrolases_N"/>
</dbReference>
<dbReference type="InterPro" id="IPR023343">
    <property type="entry name" value="Penicillin_amidase_dom1"/>
</dbReference>
<reference evidence="7" key="1">
    <citation type="submission" date="2015-01" db="EMBL/GenBank/DDBJ databases">
        <title>Flavisolibacter sp./LCS9/ whole genome sequencing.</title>
        <authorList>
            <person name="Kim M.K."/>
            <person name="Srinivasan S."/>
            <person name="Lee J.-J."/>
        </authorList>
    </citation>
    <scope>NUCLEOTIDE SEQUENCE [LARGE SCALE GENOMIC DNA]</scope>
    <source>
        <strain evidence="7">LCS9</strain>
    </source>
</reference>
<dbReference type="Gene3D" id="1.10.439.10">
    <property type="entry name" value="Penicillin Amidohydrolase, domain 1"/>
    <property type="match status" value="1"/>
</dbReference>
<gene>
    <name evidence="6" type="ORF">SY85_01635</name>
</gene>
<dbReference type="GO" id="GO:0046872">
    <property type="term" value="F:metal ion binding"/>
    <property type="evidence" value="ECO:0007669"/>
    <property type="project" value="UniProtKB-KW"/>
</dbReference>
<comment type="cofactor">
    <cofactor evidence="5">
        <name>Ca(2+)</name>
        <dbReference type="ChEBI" id="CHEBI:29108"/>
    </cofactor>
    <text evidence="5">Binds 1 Ca(2+) ion per dimer.</text>
</comment>
<dbReference type="GO" id="GO:0017000">
    <property type="term" value="P:antibiotic biosynthetic process"/>
    <property type="evidence" value="ECO:0007669"/>
    <property type="project" value="InterPro"/>
</dbReference>
<organism evidence="6 7">
    <name type="scientific">Flavisolibacter tropicus</name>
    <dbReference type="NCBI Taxonomy" id="1492898"/>
    <lineage>
        <taxon>Bacteria</taxon>
        <taxon>Pseudomonadati</taxon>
        <taxon>Bacteroidota</taxon>
        <taxon>Chitinophagia</taxon>
        <taxon>Chitinophagales</taxon>
        <taxon>Chitinophagaceae</taxon>
        <taxon>Flavisolibacter</taxon>
    </lineage>
</organism>
<feature type="binding site" evidence="5">
    <location>
        <position position="358"/>
    </location>
    <ligand>
        <name>Ca(2+)</name>
        <dbReference type="ChEBI" id="CHEBI:29108"/>
    </ligand>
</feature>
<sequence>MRIVPFIISTLITAVLIFALDKRWGAAPAMGRFLSPQHGFWQNAEPADQDFNESLTFPGLKGKAKVYMDERLVPHVFADNDEDAYFIQGFLHAKFRLWQMEFQTLAAAGRVSEKLGNDPRFLRFDREQRRLGMVYAAENALKEMEKDPENMSYTSAYTAGVNAYINSLSDAQLPIEYKLLGYKPEPWSNLKVALFIKQMTKTLAGFDRDLEFTNAKSIFSTDEMKQLFPQVPDSLLPIVPKGTAFAAPGITPVKPATADSLYFEKDTTVQVKEEFKPNPNNGSNNWAVSGTKTASGAPILCNDPHLDLSFPSIWYEMQLHTPTMNAYGATFPGSPNIIIGFNDNIAFGFTNAQRDVKDYYAIRFKDASKKEYWYNGTWQPTTLRIETFKIKGAPDFTDTVAYTHFGPVMYDESFTKEETGTKAIALRWTAHDPSNEGLMWFKLNRAKSYADYEEAIKVFSTPGQNMIFASKTGDIALWQQGKFPARWEGQGLYVMPGEDSSYEWQGFIPQEENPHVVNPVSGYIESANQRPVDSSYPYFIPGNYITARGIALENKLQAMQGITPKDMMALQNDVYSPTAADILPLLIRYTDETKLDENERGYLAELKGWNYYATADSKAPTIYQTWLDSLKSVIWKDEFNRIAIPKPLDYAKYLPNEQTLVETLLRDSAFRYIDDINTAEKETLYVQVVKAFKLAATSLRKDEIDNKLVWWQHKNPTVYHLLKNSVMPFARTGLKVGGWDNTINAMTHSHGPSWRMIVHLTPETEAYGVYPGGQSGNPGSKYYDAFVDTWVSGQYYRLWMMKPTEINDKRIKWTMSFSKA</sequence>
<dbReference type="InterPro" id="IPR043147">
    <property type="entry name" value="Penicillin_amidase_A-knob"/>
</dbReference>
<name>A0A172TR83_9BACT</name>
<keyword evidence="2" id="KW-0378">Hydrolase</keyword>
<evidence type="ECO:0000256" key="4">
    <source>
        <dbReference type="PIRSR" id="PIRSR001227-1"/>
    </source>
</evidence>
<evidence type="ECO:0000313" key="7">
    <source>
        <dbReference type="Proteomes" id="UP000077177"/>
    </source>
</evidence>
<keyword evidence="5" id="KW-0106">Calcium</keyword>
<dbReference type="EMBL" id="CP011390">
    <property type="protein sequence ID" value="ANE49394.1"/>
    <property type="molecule type" value="Genomic_DNA"/>
</dbReference>
<dbReference type="Pfam" id="PF01804">
    <property type="entry name" value="Penicil_amidase"/>
    <property type="match status" value="1"/>
</dbReference>
<feature type="active site" description="Nucleophile" evidence="4">
    <location>
        <position position="283"/>
    </location>
</feature>
<comment type="similarity">
    <text evidence="1">Belongs to the peptidase S45 family.</text>
</comment>
<feature type="binding site" evidence="5">
    <location>
        <position position="355"/>
    </location>
    <ligand>
        <name>Ca(2+)</name>
        <dbReference type="ChEBI" id="CHEBI:29108"/>
    </ligand>
</feature>
<dbReference type="GO" id="GO:0016811">
    <property type="term" value="F:hydrolase activity, acting on carbon-nitrogen (but not peptide) bonds, in linear amides"/>
    <property type="evidence" value="ECO:0007669"/>
    <property type="project" value="InterPro"/>
</dbReference>
<dbReference type="Gene3D" id="3.60.20.10">
    <property type="entry name" value="Glutamine Phosphoribosylpyrophosphate, subunit 1, domain 1"/>
    <property type="match status" value="1"/>
</dbReference>
<dbReference type="STRING" id="1492898.SY85_01635"/>
<dbReference type="Proteomes" id="UP000077177">
    <property type="component" value="Chromosome"/>
</dbReference>
<dbReference type="OrthoDB" id="9759796at2"/>
<evidence type="ECO:0000256" key="1">
    <source>
        <dbReference type="ARBA" id="ARBA00006586"/>
    </source>
</evidence>
<dbReference type="KEGG" id="fla:SY85_01635"/>
<accession>A0A172TR83</accession>
<keyword evidence="3" id="KW-0865">Zymogen</keyword>
<dbReference type="PANTHER" id="PTHR34218:SF4">
    <property type="entry name" value="ACYL-HOMOSERINE LACTONE ACYLASE QUIP"/>
    <property type="match status" value="1"/>
</dbReference>
<dbReference type="RefSeq" id="WP_066401482.1">
    <property type="nucleotide sequence ID" value="NZ_CP011390.1"/>
</dbReference>
<reference evidence="6 7" key="2">
    <citation type="journal article" date="2016" name="Int. J. Syst. Evol. Microbiol.">
        <title>Flavisolibacter tropicus sp. nov., isolated from tropical soil.</title>
        <authorList>
            <person name="Lee J.J."/>
            <person name="Kang M.S."/>
            <person name="Kim G.S."/>
            <person name="Lee C.S."/>
            <person name="Lim S."/>
            <person name="Lee J."/>
            <person name="Roh S.H."/>
            <person name="Kang H."/>
            <person name="Ha J.M."/>
            <person name="Bae S."/>
            <person name="Jung H.Y."/>
            <person name="Kim M.K."/>
        </authorList>
    </citation>
    <scope>NUCLEOTIDE SEQUENCE [LARGE SCALE GENOMIC DNA]</scope>
    <source>
        <strain evidence="6 7">LCS9</strain>
    </source>
</reference>
<dbReference type="CDD" id="cd03747">
    <property type="entry name" value="Ntn_PGA_like"/>
    <property type="match status" value="1"/>
</dbReference>
<dbReference type="AlphaFoldDB" id="A0A172TR83"/>
<protein>
    <submittedName>
        <fullName evidence="6">Acyl-homoserine-lactone acylase</fullName>
    </submittedName>
</protein>
<dbReference type="Gene3D" id="1.10.1400.10">
    <property type="match status" value="1"/>
</dbReference>
<dbReference type="Gene3D" id="2.30.120.10">
    <property type="match status" value="1"/>
</dbReference>
<dbReference type="PANTHER" id="PTHR34218">
    <property type="entry name" value="PEPTIDASE S45 PENICILLIN AMIDASE"/>
    <property type="match status" value="1"/>
</dbReference>
<dbReference type="InterPro" id="IPR043146">
    <property type="entry name" value="Penicillin_amidase_N_B-knob"/>
</dbReference>
<dbReference type="SUPFAM" id="SSF56235">
    <property type="entry name" value="N-terminal nucleophile aminohydrolases (Ntn hydrolases)"/>
    <property type="match status" value="1"/>
</dbReference>
<evidence type="ECO:0000313" key="6">
    <source>
        <dbReference type="EMBL" id="ANE49394.1"/>
    </source>
</evidence>